<keyword evidence="2" id="KW-1185">Reference proteome</keyword>
<dbReference type="EMBL" id="OZ021737">
    <property type="protein sequence ID" value="CAK9316937.1"/>
    <property type="molecule type" value="Genomic_DNA"/>
</dbReference>
<reference evidence="1 2" key="1">
    <citation type="submission" date="2024-03" db="EMBL/GenBank/DDBJ databases">
        <authorList>
            <person name="Gkanogiannis A."/>
            <person name="Becerra Lopez-Lavalle L."/>
        </authorList>
    </citation>
    <scope>NUCLEOTIDE SEQUENCE [LARGE SCALE GENOMIC DNA]</scope>
</reference>
<name>A0ABP0Y8Y7_9ROSI</name>
<accession>A0ABP0Y8Y7</accession>
<dbReference type="Proteomes" id="UP001642487">
    <property type="component" value="Chromosome 3"/>
</dbReference>
<evidence type="ECO:0000313" key="2">
    <source>
        <dbReference type="Proteomes" id="UP001642487"/>
    </source>
</evidence>
<sequence>MPPLIYLAVALNQVFNFYSAKLILETNYYKFRSIMIKAYIYTRLSGSVVPVIDLPVVLLDPRDLLALQFKFCSSSSAFGASVQTPNFQFLDSFVI</sequence>
<evidence type="ECO:0000313" key="1">
    <source>
        <dbReference type="EMBL" id="CAK9316937.1"/>
    </source>
</evidence>
<protein>
    <submittedName>
        <fullName evidence="1">Uncharacterized protein</fullName>
    </submittedName>
</protein>
<organism evidence="1 2">
    <name type="scientific">Citrullus colocynthis</name>
    <name type="common">colocynth</name>
    <dbReference type="NCBI Taxonomy" id="252529"/>
    <lineage>
        <taxon>Eukaryota</taxon>
        <taxon>Viridiplantae</taxon>
        <taxon>Streptophyta</taxon>
        <taxon>Embryophyta</taxon>
        <taxon>Tracheophyta</taxon>
        <taxon>Spermatophyta</taxon>
        <taxon>Magnoliopsida</taxon>
        <taxon>eudicotyledons</taxon>
        <taxon>Gunneridae</taxon>
        <taxon>Pentapetalae</taxon>
        <taxon>rosids</taxon>
        <taxon>fabids</taxon>
        <taxon>Cucurbitales</taxon>
        <taxon>Cucurbitaceae</taxon>
        <taxon>Benincaseae</taxon>
        <taxon>Citrullus</taxon>
    </lineage>
</organism>
<proteinExistence type="predicted"/>
<gene>
    <name evidence="1" type="ORF">CITCOLO1_LOCUS8820</name>
</gene>